<dbReference type="Gene3D" id="3.40.50.300">
    <property type="entry name" value="P-loop containing nucleotide triphosphate hydrolases"/>
    <property type="match status" value="1"/>
</dbReference>
<dbReference type="InterPro" id="IPR000253">
    <property type="entry name" value="FHA_dom"/>
</dbReference>
<keyword evidence="1 3" id="KW-0547">Nucleotide-binding</keyword>
<keyword evidence="4" id="KW-1133">Transmembrane helix</keyword>
<dbReference type="CDD" id="cd00060">
    <property type="entry name" value="FHA"/>
    <property type="match status" value="1"/>
</dbReference>
<sequence length="1066" mass="126503">MIKLWIYTKDHCAWFDVDSIHEYDGFQFERRNQGVCIFYKQNKKVLKCNESCILDHTTFFLDEKQSTQCHFPIETSIQVGRSSLCNIQLFKSGVSRFHFKIEKDVLQDLDSLNGTYVNSKRVHSTQLSIQDEIVIANIRIIYFKKYLLVDMVDNPFENKDLKREEPMFYPSNLNVQLPTIQTWDIQMPQIHRVVCKQSLFSAIGPSCMIASSGFISSILIGYLQKQSVETLFMSMISSLTMAVTFMIYGLYNRNYQYKLSVKENQKSLDMYDGYLKRMYEKEGLLKNDFEKKVNLYIKKYVDTFKHETKDIVYVGCTKLKWCAISYREVSYEYALNDLIQKRERLIESLNSKILQPVFLKKGEVCWIKGNIEESLILFENYLWYSNSMRKWLWMQDFDEIKDALLNPFCIVNEKSNSEFIVVTRDLKCQPKEYYCLIYIGKKEPSFHYDYCIQNICISNINKDQKRYLLKSQNMDFYQELIEKGPIRKERYVMRVPVGMRESNQIVYMDFRKYGSHGLVAGMTGFGKSEFISFLLMMMIWHNAPSQFQYILIDFKGGAFGQPFYEFAHCAGIVTNLDAQSMERFFMSMNYELEKRQRLFLAAKVADIIAYNETHTLSHLWIFVDEFAQLKTRFPQFMSQLQEIARIGRSLGIHLVLSTQKPLGIIDDQVMSNTSWKACFHVNNVQDSREILQNEKAYTLKNPGDMVLQTKNESIECKSFYLQKYVDEKSWREINERKEVIQSKQHLSMRVIDALKEKINVLKEEKSWVLLPKKVSKEDFVILDLPFKQMQCEFVFDHLQLIYTKSMDIVYSLINYFKDETIYVYGTHVLNDYVDFNFFKSRCFHQIQSGVCIVFEDENLDLSLLNENVRAFIITENENTRLKWIQSKYVFDVDSLDDKRIYFDTYQLPSYLNMTCYENTYVECIYNRVSESNLKRRACKPFSYRKERNCIGFESQSDRPVFIDEKRKLYILYMHEEYRCKAYKLCENLSHLKICSDLSLNSDIYVFCVDFKQLTNEVFQKALYQAQVLWVGYGLKEYGYTLRRKLPYESYDCVFFKDQNEGIGVYE</sequence>
<feature type="transmembrane region" description="Helical" evidence="4">
    <location>
        <begin position="199"/>
        <end position="224"/>
    </location>
</feature>
<evidence type="ECO:0000259" key="5">
    <source>
        <dbReference type="PROSITE" id="PS50006"/>
    </source>
</evidence>
<dbReference type="PANTHER" id="PTHR22683:SF1">
    <property type="entry name" value="TYPE VII SECRETION SYSTEM PROTEIN ESSC"/>
    <property type="match status" value="1"/>
</dbReference>
<evidence type="ECO:0000313" key="7">
    <source>
        <dbReference type="EMBL" id="RGU90963.1"/>
    </source>
</evidence>
<proteinExistence type="predicted"/>
<reference evidence="7 8" key="1">
    <citation type="submission" date="2018-08" db="EMBL/GenBank/DDBJ databases">
        <title>A genome reference for cultivated species of the human gut microbiota.</title>
        <authorList>
            <person name="Zou Y."/>
            <person name="Xue W."/>
            <person name="Luo G."/>
        </authorList>
    </citation>
    <scope>NUCLEOTIDE SEQUENCE [LARGE SCALE GENOMIC DNA]</scope>
    <source>
        <strain evidence="7 8">AF15-20</strain>
    </source>
</reference>
<dbReference type="Proteomes" id="UP000265489">
    <property type="component" value="Unassembled WGS sequence"/>
</dbReference>
<accession>A0A395W629</accession>
<dbReference type="Gene3D" id="2.60.200.20">
    <property type="match status" value="1"/>
</dbReference>
<comment type="caution">
    <text evidence="7">The sequence shown here is derived from an EMBL/GenBank/DDBJ whole genome shotgun (WGS) entry which is preliminary data.</text>
</comment>
<dbReference type="InterPro" id="IPR008984">
    <property type="entry name" value="SMAD_FHA_dom_sf"/>
</dbReference>
<dbReference type="InterPro" id="IPR027417">
    <property type="entry name" value="P-loop_NTPase"/>
</dbReference>
<dbReference type="PANTHER" id="PTHR22683">
    <property type="entry name" value="SPORULATION PROTEIN RELATED"/>
    <property type="match status" value="1"/>
</dbReference>
<dbReference type="GO" id="GO:0003677">
    <property type="term" value="F:DNA binding"/>
    <property type="evidence" value="ECO:0007669"/>
    <property type="project" value="InterPro"/>
</dbReference>
<feature type="domain" description="FtsK" evidence="6">
    <location>
        <begin position="503"/>
        <end position="688"/>
    </location>
</feature>
<dbReference type="EMBL" id="QRYQ01000014">
    <property type="protein sequence ID" value="RGU90963.1"/>
    <property type="molecule type" value="Genomic_DNA"/>
</dbReference>
<evidence type="ECO:0000256" key="4">
    <source>
        <dbReference type="SAM" id="Phobius"/>
    </source>
</evidence>
<evidence type="ECO:0000256" key="1">
    <source>
        <dbReference type="ARBA" id="ARBA00022741"/>
    </source>
</evidence>
<dbReference type="RefSeq" id="WP_118325375.1">
    <property type="nucleotide sequence ID" value="NZ_QRYH01000013.1"/>
</dbReference>
<dbReference type="SUPFAM" id="SSF52540">
    <property type="entry name" value="P-loop containing nucleoside triphosphate hydrolases"/>
    <property type="match status" value="1"/>
</dbReference>
<protein>
    <submittedName>
        <fullName evidence="7">FHA domain-containing protein</fullName>
    </submittedName>
</protein>
<evidence type="ECO:0000313" key="8">
    <source>
        <dbReference type="Proteomes" id="UP000265489"/>
    </source>
</evidence>
<evidence type="ECO:0000256" key="3">
    <source>
        <dbReference type="PROSITE-ProRule" id="PRU00289"/>
    </source>
</evidence>
<gene>
    <name evidence="7" type="ORF">DWW32_07930</name>
</gene>
<organism evidence="7 8">
    <name type="scientific">Holdemanella biformis</name>
    <dbReference type="NCBI Taxonomy" id="1735"/>
    <lineage>
        <taxon>Bacteria</taxon>
        <taxon>Bacillati</taxon>
        <taxon>Bacillota</taxon>
        <taxon>Erysipelotrichia</taxon>
        <taxon>Erysipelotrichales</taxon>
        <taxon>Erysipelotrichaceae</taxon>
        <taxon>Holdemanella</taxon>
    </lineage>
</organism>
<dbReference type="AlphaFoldDB" id="A0A395W629"/>
<dbReference type="SUPFAM" id="SSF49879">
    <property type="entry name" value="SMAD/FHA domain"/>
    <property type="match status" value="1"/>
</dbReference>
<dbReference type="PROSITE" id="PS50901">
    <property type="entry name" value="FTSK"/>
    <property type="match status" value="1"/>
</dbReference>
<feature type="transmembrane region" description="Helical" evidence="4">
    <location>
        <begin position="230"/>
        <end position="251"/>
    </location>
</feature>
<dbReference type="InterPro" id="IPR050206">
    <property type="entry name" value="FtsK/SpoIIIE/SftA"/>
</dbReference>
<dbReference type="Pfam" id="PF00498">
    <property type="entry name" value="FHA"/>
    <property type="match status" value="1"/>
</dbReference>
<dbReference type="PROSITE" id="PS50006">
    <property type="entry name" value="FHA_DOMAIN"/>
    <property type="match status" value="1"/>
</dbReference>
<dbReference type="Pfam" id="PF01580">
    <property type="entry name" value="FtsK_SpoIIIE"/>
    <property type="match status" value="1"/>
</dbReference>
<feature type="binding site" evidence="3">
    <location>
        <begin position="521"/>
        <end position="528"/>
    </location>
    <ligand>
        <name>ATP</name>
        <dbReference type="ChEBI" id="CHEBI:30616"/>
    </ligand>
</feature>
<name>A0A395W629_9FIRM</name>
<feature type="transmembrane region" description="Helical" evidence="4">
    <location>
        <begin position="518"/>
        <end position="540"/>
    </location>
</feature>
<dbReference type="GeneID" id="66579767"/>
<feature type="domain" description="FHA" evidence="5">
    <location>
        <begin position="77"/>
        <end position="122"/>
    </location>
</feature>
<dbReference type="SMART" id="SM00240">
    <property type="entry name" value="FHA"/>
    <property type="match status" value="1"/>
</dbReference>
<keyword evidence="4" id="KW-0812">Transmembrane</keyword>
<evidence type="ECO:0000256" key="2">
    <source>
        <dbReference type="ARBA" id="ARBA00022840"/>
    </source>
</evidence>
<keyword evidence="4" id="KW-0472">Membrane</keyword>
<dbReference type="CDD" id="cd01127">
    <property type="entry name" value="TrwB_TraG_TraD_VirD4"/>
    <property type="match status" value="1"/>
</dbReference>
<dbReference type="InterPro" id="IPR002543">
    <property type="entry name" value="FtsK_dom"/>
</dbReference>
<keyword evidence="2 3" id="KW-0067">ATP-binding</keyword>
<dbReference type="GO" id="GO:0005524">
    <property type="term" value="F:ATP binding"/>
    <property type="evidence" value="ECO:0007669"/>
    <property type="project" value="UniProtKB-UniRule"/>
</dbReference>
<evidence type="ECO:0000259" key="6">
    <source>
        <dbReference type="PROSITE" id="PS50901"/>
    </source>
</evidence>